<protein>
    <submittedName>
        <fullName evidence="3">Uncharacterized protein</fullName>
    </submittedName>
</protein>
<dbReference type="EMBL" id="NHYE01001396">
    <property type="protein sequence ID" value="PPQ96094.1"/>
    <property type="molecule type" value="Genomic_DNA"/>
</dbReference>
<name>A0A409XZ84_9AGAR</name>
<dbReference type="AlphaFoldDB" id="A0A409XZ84"/>
<comment type="caution">
    <text evidence="3">The sequence shown here is derived from an EMBL/GenBank/DDBJ whole genome shotgun (WGS) entry which is preliminary data.</text>
</comment>
<feature type="chain" id="PRO_5019093219" evidence="2">
    <location>
        <begin position="17"/>
        <end position="406"/>
    </location>
</feature>
<accession>A0A409XZ84</accession>
<sequence>MIWSLLTALVVAGTHLHGTANAAASAGPSACVTFDINWNLLAFGFNGKDYNAGTQDTWTSSGAPTDITASGRPPFNSPNTTCYLSQFTNAIYVLNADSANPSDIYIYDATAKSWTTQTVTTGKFDPSNFGAILDHDTNVFYAYSNGELYNLDMGLLKAANSTPIPWNDVQEADLSADSDGTSTPGAGTDGYQPVMALAQNHIHFLGISSLPAGDAKIFVIHFSFMQPAPQNYGTPFPSTHGRAASFFQDQGVQQEFAFIPDDGSATYVINVETNTTKTLSGPSVKDPFAQYYASTSALVQLTTSGQVNFLAYNQNTTTSGGTWTTISKLPSAASALSPSGSAGAAGAAPTGSSGGKSGSSGSGSGSSGNSSSGGSGSNSGAVGMGSRGLGGMVLAAGLAVVGVLVL</sequence>
<keyword evidence="4" id="KW-1185">Reference proteome</keyword>
<reference evidence="3 4" key="1">
    <citation type="journal article" date="2018" name="Evol. Lett.">
        <title>Horizontal gene cluster transfer increased hallucinogenic mushroom diversity.</title>
        <authorList>
            <person name="Reynolds H.T."/>
            <person name="Vijayakumar V."/>
            <person name="Gluck-Thaler E."/>
            <person name="Korotkin H.B."/>
            <person name="Matheny P.B."/>
            <person name="Slot J.C."/>
        </authorList>
    </citation>
    <scope>NUCLEOTIDE SEQUENCE [LARGE SCALE GENOMIC DNA]</scope>
    <source>
        <strain evidence="3 4">SRW20</strain>
    </source>
</reference>
<feature type="compositionally biased region" description="Low complexity" evidence="1">
    <location>
        <begin position="339"/>
        <end position="351"/>
    </location>
</feature>
<dbReference type="STRING" id="231916.A0A409XZ84"/>
<feature type="signal peptide" evidence="2">
    <location>
        <begin position="1"/>
        <end position="16"/>
    </location>
</feature>
<evidence type="ECO:0000256" key="1">
    <source>
        <dbReference type="SAM" id="MobiDB-lite"/>
    </source>
</evidence>
<proteinExistence type="predicted"/>
<evidence type="ECO:0000313" key="3">
    <source>
        <dbReference type="EMBL" id="PPQ96094.1"/>
    </source>
</evidence>
<gene>
    <name evidence="3" type="ORF">CVT26_004726</name>
</gene>
<dbReference type="Proteomes" id="UP000284706">
    <property type="component" value="Unassembled WGS sequence"/>
</dbReference>
<evidence type="ECO:0000313" key="4">
    <source>
        <dbReference type="Proteomes" id="UP000284706"/>
    </source>
</evidence>
<dbReference type="OrthoDB" id="3356102at2759"/>
<feature type="region of interest" description="Disordered" evidence="1">
    <location>
        <begin position="339"/>
        <end position="380"/>
    </location>
</feature>
<evidence type="ECO:0000256" key="2">
    <source>
        <dbReference type="SAM" id="SignalP"/>
    </source>
</evidence>
<dbReference type="InParanoid" id="A0A409XZ84"/>
<organism evidence="3 4">
    <name type="scientific">Gymnopilus dilepis</name>
    <dbReference type="NCBI Taxonomy" id="231916"/>
    <lineage>
        <taxon>Eukaryota</taxon>
        <taxon>Fungi</taxon>
        <taxon>Dikarya</taxon>
        <taxon>Basidiomycota</taxon>
        <taxon>Agaricomycotina</taxon>
        <taxon>Agaricomycetes</taxon>
        <taxon>Agaricomycetidae</taxon>
        <taxon>Agaricales</taxon>
        <taxon>Agaricineae</taxon>
        <taxon>Hymenogastraceae</taxon>
        <taxon>Gymnopilus</taxon>
    </lineage>
</organism>
<keyword evidence="2" id="KW-0732">Signal</keyword>
<feature type="compositionally biased region" description="Gly residues" evidence="1">
    <location>
        <begin position="352"/>
        <end position="380"/>
    </location>
</feature>